<accession>A0A9D1IHG5</accession>
<dbReference type="EMBL" id="DVMW01000033">
    <property type="protein sequence ID" value="HIU36079.1"/>
    <property type="molecule type" value="Genomic_DNA"/>
</dbReference>
<dbReference type="Proteomes" id="UP000824071">
    <property type="component" value="Unassembled WGS sequence"/>
</dbReference>
<evidence type="ECO:0000256" key="2">
    <source>
        <dbReference type="ARBA" id="ARBA00022801"/>
    </source>
</evidence>
<evidence type="ECO:0000313" key="6">
    <source>
        <dbReference type="Proteomes" id="UP000824071"/>
    </source>
</evidence>
<proteinExistence type="inferred from homology"/>
<dbReference type="GO" id="GO:0016798">
    <property type="term" value="F:hydrolase activity, acting on glycosyl bonds"/>
    <property type="evidence" value="ECO:0007669"/>
    <property type="project" value="UniProtKB-KW"/>
</dbReference>
<sequence length="336" mass="37643">MTLSRPKKIAAAACALLVAAAGVTVSVLYATGVLKFAEPAKSTEGAYLFCYFVGNEPQQERIHFAVSRDGYNFEPLNGNEPVITQTLGKKSVRDPYIFRGQDGCFYIIGTDMRCEEGWTSNHALVTWKSTDLVHWTDETILDIRDFGGEFAATTRAWAPQALWDESKQAYMVYWAHSTEENDVAAMYYAYTTDFKSLSAPQPLYIREGIQTIDGDILYNAQNGKYYLYFKHDEDQTIAYVTADRPEGPYTDAPVVVSLAPTGVEGSSMYPVTGTDTWVMLMDEYGEGRYFAQQTTDFETFEKLRRSDYQMDFGPRHGSVVAITDAEYDALVAAFGK</sequence>
<dbReference type="PANTHER" id="PTHR43301">
    <property type="entry name" value="ARABINAN ENDO-1,5-ALPHA-L-ARABINOSIDASE"/>
    <property type="match status" value="1"/>
</dbReference>
<dbReference type="InterPro" id="IPR023296">
    <property type="entry name" value="Glyco_hydro_beta-prop_sf"/>
</dbReference>
<gene>
    <name evidence="5" type="ORF">IAC53_05710</name>
</gene>
<evidence type="ECO:0000313" key="5">
    <source>
        <dbReference type="EMBL" id="HIU36079.1"/>
    </source>
</evidence>
<comment type="similarity">
    <text evidence="1">Belongs to the glycosyl hydrolase 32 family.</text>
</comment>
<comment type="caution">
    <text evidence="5">The sequence shown here is derived from an EMBL/GenBank/DDBJ whole genome shotgun (WGS) entry which is preliminary data.</text>
</comment>
<dbReference type="InterPro" id="IPR013148">
    <property type="entry name" value="Glyco_hydro_32_N"/>
</dbReference>
<evidence type="ECO:0000256" key="1">
    <source>
        <dbReference type="ARBA" id="ARBA00009902"/>
    </source>
</evidence>
<feature type="domain" description="Glycosyl hydrolase family 32 N-terminal" evidence="4">
    <location>
        <begin position="52"/>
        <end position="142"/>
    </location>
</feature>
<dbReference type="CDD" id="cd08983">
    <property type="entry name" value="GH43_Bt3655-like"/>
    <property type="match status" value="1"/>
</dbReference>
<protein>
    <submittedName>
        <fullName evidence="5">Glycoside hydrolase family 43 protein</fullName>
    </submittedName>
</protein>
<keyword evidence="2 5" id="KW-0378">Hydrolase</keyword>
<evidence type="ECO:0000259" key="4">
    <source>
        <dbReference type="Pfam" id="PF00251"/>
    </source>
</evidence>
<dbReference type="Pfam" id="PF00251">
    <property type="entry name" value="Glyco_hydro_32N"/>
    <property type="match status" value="1"/>
</dbReference>
<organism evidence="5 6">
    <name type="scientific">Candidatus Fimenecus excrementigallinarum</name>
    <dbReference type="NCBI Taxonomy" id="2840816"/>
    <lineage>
        <taxon>Bacteria</taxon>
        <taxon>Bacillati</taxon>
        <taxon>Bacillota</taxon>
        <taxon>Clostridia</taxon>
        <taxon>Candidatus Fimenecus</taxon>
    </lineage>
</organism>
<dbReference type="Gene3D" id="2.115.10.20">
    <property type="entry name" value="Glycosyl hydrolase domain, family 43"/>
    <property type="match status" value="2"/>
</dbReference>
<dbReference type="AlphaFoldDB" id="A0A9D1IHG5"/>
<reference evidence="5" key="1">
    <citation type="submission" date="2020-10" db="EMBL/GenBank/DDBJ databases">
        <authorList>
            <person name="Gilroy R."/>
        </authorList>
    </citation>
    <scope>NUCLEOTIDE SEQUENCE</scope>
    <source>
        <strain evidence="5">ChiGjej1B1-19959</strain>
    </source>
</reference>
<dbReference type="SUPFAM" id="SSF75005">
    <property type="entry name" value="Arabinanase/levansucrase/invertase"/>
    <property type="match status" value="1"/>
</dbReference>
<keyword evidence="3" id="KW-0326">Glycosidase</keyword>
<reference evidence="5" key="2">
    <citation type="journal article" date="2021" name="PeerJ">
        <title>Extensive microbial diversity within the chicken gut microbiome revealed by metagenomics and culture.</title>
        <authorList>
            <person name="Gilroy R."/>
            <person name="Ravi A."/>
            <person name="Getino M."/>
            <person name="Pursley I."/>
            <person name="Horton D.L."/>
            <person name="Alikhan N.F."/>
            <person name="Baker D."/>
            <person name="Gharbi K."/>
            <person name="Hall N."/>
            <person name="Watson M."/>
            <person name="Adriaenssens E.M."/>
            <person name="Foster-Nyarko E."/>
            <person name="Jarju S."/>
            <person name="Secka A."/>
            <person name="Antonio M."/>
            <person name="Oren A."/>
            <person name="Chaudhuri R.R."/>
            <person name="La Ragione R."/>
            <person name="Hildebrand F."/>
            <person name="Pallen M.J."/>
        </authorList>
    </citation>
    <scope>NUCLEOTIDE SEQUENCE</scope>
    <source>
        <strain evidence="5">ChiGjej1B1-19959</strain>
    </source>
</reference>
<name>A0A9D1IHG5_9FIRM</name>
<dbReference type="PANTHER" id="PTHR43301:SF3">
    <property type="entry name" value="ARABINAN ENDO-1,5-ALPHA-L-ARABINOSIDASE A-RELATED"/>
    <property type="match status" value="1"/>
</dbReference>
<evidence type="ECO:0000256" key="3">
    <source>
        <dbReference type="ARBA" id="ARBA00023295"/>
    </source>
</evidence>
<dbReference type="InterPro" id="IPR050727">
    <property type="entry name" value="GH43_arabinanases"/>
</dbReference>